<gene>
    <name evidence="1" type="ORF">K466DRAFT_667064</name>
</gene>
<evidence type="ECO:0000313" key="1">
    <source>
        <dbReference type="EMBL" id="TFK81524.1"/>
    </source>
</evidence>
<name>A0A5C3NW03_9APHY</name>
<accession>A0A5C3NW03</accession>
<dbReference type="AlphaFoldDB" id="A0A5C3NW03"/>
<dbReference type="Proteomes" id="UP000308197">
    <property type="component" value="Unassembled WGS sequence"/>
</dbReference>
<organism evidence="1 2">
    <name type="scientific">Polyporus arcularius HHB13444</name>
    <dbReference type="NCBI Taxonomy" id="1314778"/>
    <lineage>
        <taxon>Eukaryota</taxon>
        <taxon>Fungi</taxon>
        <taxon>Dikarya</taxon>
        <taxon>Basidiomycota</taxon>
        <taxon>Agaricomycotina</taxon>
        <taxon>Agaricomycetes</taxon>
        <taxon>Polyporales</taxon>
        <taxon>Polyporaceae</taxon>
        <taxon>Polyporus</taxon>
    </lineage>
</organism>
<proteinExistence type="predicted"/>
<evidence type="ECO:0000313" key="2">
    <source>
        <dbReference type="Proteomes" id="UP000308197"/>
    </source>
</evidence>
<keyword evidence="2" id="KW-1185">Reference proteome</keyword>
<sequence>MRLFPNAVEVTIDGVYPYSGDNAGSRLADLRDQDFVHESPAKRLQPWGTLRRVRGGSALEVHWLGFRSPVLHLDLSIPKHLDLGSNLDITIPKHFYWSITLVLQYAQPRRLTLRTPDPDCMPPSLDVDSPASSTLQRKSHDLTHLIMRIPRGNCSRCGLKGVFTQPSSGEVLYLTPAA</sequence>
<dbReference type="EMBL" id="ML211592">
    <property type="protein sequence ID" value="TFK81524.1"/>
    <property type="molecule type" value="Genomic_DNA"/>
</dbReference>
<reference evidence="1 2" key="1">
    <citation type="journal article" date="2019" name="Nat. Ecol. Evol.">
        <title>Megaphylogeny resolves global patterns of mushroom evolution.</title>
        <authorList>
            <person name="Varga T."/>
            <person name="Krizsan K."/>
            <person name="Foldi C."/>
            <person name="Dima B."/>
            <person name="Sanchez-Garcia M."/>
            <person name="Sanchez-Ramirez S."/>
            <person name="Szollosi G.J."/>
            <person name="Szarkandi J.G."/>
            <person name="Papp V."/>
            <person name="Albert L."/>
            <person name="Andreopoulos W."/>
            <person name="Angelini C."/>
            <person name="Antonin V."/>
            <person name="Barry K.W."/>
            <person name="Bougher N.L."/>
            <person name="Buchanan P."/>
            <person name="Buyck B."/>
            <person name="Bense V."/>
            <person name="Catcheside P."/>
            <person name="Chovatia M."/>
            <person name="Cooper J."/>
            <person name="Damon W."/>
            <person name="Desjardin D."/>
            <person name="Finy P."/>
            <person name="Geml J."/>
            <person name="Haridas S."/>
            <person name="Hughes K."/>
            <person name="Justo A."/>
            <person name="Karasinski D."/>
            <person name="Kautmanova I."/>
            <person name="Kiss B."/>
            <person name="Kocsube S."/>
            <person name="Kotiranta H."/>
            <person name="LaButti K.M."/>
            <person name="Lechner B.E."/>
            <person name="Liimatainen K."/>
            <person name="Lipzen A."/>
            <person name="Lukacs Z."/>
            <person name="Mihaltcheva S."/>
            <person name="Morgado L.N."/>
            <person name="Niskanen T."/>
            <person name="Noordeloos M.E."/>
            <person name="Ohm R.A."/>
            <person name="Ortiz-Santana B."/>
            <person name="Ovrebo C."/>
            <person name="Racz N."/>
            <person name="Riley R."/>
            <person name="Savchenko A."/>
            <person name="Shiryaev A."/>
            <person name="Soop K."/>
            <person name="Spirin V."/>
            <person name="Szebenyi C."/>
            <person name="Tomsovsky M."/>
            <person name="Tulloss R.E."/>
            <person name="Uehling J."/>
            <person name="Grigoriev I.V."/>
            <person name="Vagvolgyi C."/>
            <person name="Papp T."/>
            <person name="Martin F.M."/>
            <person name="Miettinen O."/>
            <person name="Hibbett D.S."/>
            <person name="Nagy L.G."/>
        </authorList>
    </citation>
    <scope>NUCLEOTIDE SEQUENCE [LARGE SCALE GENOMIC DNA]</scope>
    <source>
        <strain evidence="1 2">HHB13444</strain>
    </source>
</reference>
<dbReference type="InParanoid" id="A0A5C3NW03"/>
<protein>
    <submittedName>
        <fullName evidence="1">Uncharacterized protein</fullName>
    </submittedName>
</protein>